<keyword evidence="5" id="KW-1185">Reference proteome</keyword>
<evidence type="ECO:0000313" key="4">
    <source>
        <dbReference type="EMBL" id="KAK3045612.1"/>
    </source>
</evidence>
<dbReference type="Pfam" id="PF00106">
    <property type="entry name" value="adh_short"/>
    <property type="match status" value="1"/>
</dbReference>
<evidence type="ECO:0000256" key="3">
    <source>
        <dbReference type="RuleBase" id="RU000363"/>
    </source>
</evidence>
<comment type="similarity">
    <text evidence="1 3">Belongs to the short-chain dehydrogenases/reductases (SDR) family.</text>
</comment>
<dbReference type="EMBL" id="JAWDJX010000184">
    <property type="protein sequence ID" value="KAK3045612.1"/>
    <property type="molecule type" value="Genomic_DNA"/>
</dbReference>
<gene>
    <name evidence="4" type="ORF">LTR09_012820</name>
</gene>
<comment type="caution">
    <text evidence="4">The sequence shown here is derived from an EMBL/GenBank/DDBJ whole genome shotgun (WGS) entry which is preliminary data.</text>
</comment>
<sequence length="260" mass="28264">MDGFNKDSTAEEVAGVLAGNIRGKTSTILQPFRVEEYPNLIRRNITVLITGVSPGGLGAETARVICRHQPGLVILAGRDLTKVGQTQEAIRGESPAVRTGLLELDLGVQADVRKAANELNGYKEEIDCLINNAGIMAVPFRLNPDGIESQFGTNHIGPFLFTNLIMEKLLAAKDGARVVNVSSAGHRRERIRFHDFNFEDGTSYDKWKAYGQSKTANMLFSVALADRLGRLGLRSFSLYPGRIPTNIAQGVTQAELKALG</sequence>
<reference evidence="4" key="1">
    <citation type="submission" date="2023-04" db="EMBL/GenBank/DDBJ databases">
        <title>Black Yeasts Isolated from many extreme environments.</title>
        <authorList>
            <person name="Coleine C."/>
            <person name="Stajich J.E."/>
            <person name="Selbmann L."/>
        </authorList>
    </citation>
    <scope>NUCLEOTIDE SEQUENCE</scope>
    <source>
        <strain evidence="4">CCFEE 5312</strain>
    </source>
</reference>
<organism evidence="4 5">
    <name type="scientific">Extremus antarcticus</name>
    <dbReference type="NCBI Taxonomy" id="702011"/>
    <lineage>
        <taxon>Eukaryota</taxon>
        <taxon>Fungi</taxon>
        <taxon>Dikarya</taxon>
        <taxon>Ascomycota</taxon>
        <taxon>Pezizomycotina</taxon>
        <taxon>Dothideomycetes</taxon>
        <taxon>Dothideomycetidae</taxon>
        <taxon>Mycosphaerellales</taxon>
        <taxon>Extremaceae</taxon>
        <taxon>Extremus</taxon>
    </lineage>
</organism>
<dbReference type="AlphaFoldDB" id="A0AAJ0D4K9"/>
<evidence type="ECO:0000256" key="1">
    <source>
        <dbReference type="ARBA" id="ARBA00006484"/>
    </source>
</evidence>
<keyword evidence="2" id="KW-0560">Oxidoreductase</keyword>
<dbReference type="PANTHER" id="PTHR24320">
    <property type="entry name" value="RETINOL DEHYDROGENASE"/>
    <property type="match status" value="1"/>
</dbReference>
<dbReference type="PRINTS" id="PR00081">
    <property type="entry name" value="GDHRDH"/>
</dbReference>
<dbReference type="InterPro" id="IPR002347">
    <property type="entry name" value="SDR_fam"/>
</dbReference>
<evidence type="ECO:0008006" key="6">
    <source>
        <dbReference type="Google" id="ProtNLM"/>
    </source>
</evidence>
<proteinExistence type="inferred from homology"/>
<dbReference type="PANTHER" id="PTHR24320:SF283">
    <property type="entry name" value="RETINOL DEHYDROGENASE 11"/>
    <property type="match status" value="1"/>
</dbReference>
<dbReference type="InterPro" id="IPR036291">
    <property type="entry name" value="NAD(P)-bd_dom_sf"/>
</dbReference>
<dbReference type="PRINTS" id="PR00080">
    <property type="entry name" value="SDRFAMILY"/>
</dbReference>
<dbReference type="SUPFAM" id="SSF51735">
    <property type="entry name" value="NAD(P)-binding Rossmann-fold domains"/>
    <property type="match status" value="1"/>
</dbReference>
<dbReference type="Proteomes" id="UP001271007">
    <property type="component" value="Unassembled WGS sequence"/>
</dbReference>
<dbReference type="Gene3D" id="3.40.50.720">
    <property type="entry name" value="NAD(P)-binding Rossmann-like Domain"/>
    <property type="match status" value="1"/>
</dbReference>
<protein>
    <recommendedName>
        <fullName evidence="6">Short-chain dehydrogenase</fullName>
    </recommendedName>
</protein>
<evidence type="ECO:0000313" key="5">
    <source>
        <dbReference type="Proteomes" id="UP001271007"/>
    </source>
</evidence>
<accession>A0AAJ0D4K9</accession>
<evidence type="ECO:0000256" key="2">
    <source>
        <dbReference type="ARBA" id="ARBA00023002"/>
    </source>
</evidence>
<name>A0AAJ0D4K9_9PEZI</name>
<dbReference type="GO" id="GO:0016491">
    <property type="term" value="F:oxidoreductase activity"/>
    <property type="evidence" value="ECO:0007669"/>
    <property type="project" value="UniProtKB-KW"/>
</dbReference>